<dbReference type="SUPFAM" id="SSF74650">
    <property type="entry name" value="Galactose mutarotase-like"/>
    <property type="match status" value="1"/>
</dbReference>
<evidence type="ECO:0000313" key="8">
    <source>
        <dbReference type="Proteomes" id="UP000663853"/>
    </source>
</evidence>
<gene>
    <name evidence="7" type="ORF">RDB_LOCUS45890</name>
</gene>
<dbReference type="GO" id="GO:0030246">
    <property type="term" value="F:carbohydrate binding"/>
    <property type="evidence" value="ECO:0007669"/>
    <property type="project" value="InterPro"/>
</dbReference>
<dbReference type="Gene3D" id="3.20.20.80">
    <property type="entry name" value="Glycosidases"/>
    <property type="match status" value="2"/>
</dbReference>
<reference evidence="7" key="1">
    <citation type="submission" date="2021-01" db="EMBL/GenBank/DDBJ databases">
        <authorList>
            <person name="Kaushik A."/>
        </authorList>
    </citation>
    <scope>NUCLEOTIDE SEQUENCE</scope>
    <source>
        <strain evidence="7">AG6-10EEA</strain>
    </source>
</reference>
<feature type="domain" description="Glycoside hydrolase family 31 TIM barrel" evidence="4">
    <location>
        <begin position="345"/>
        <end position="731"/>
    </location>
</feature>
<evidence type="ECO:0000259" key="5">
    <source>
        <dbReference type="Pfam" id="PF13802"/>
    </source>
</evidence>
<feature type="domain" description="Glycosyl hydrolase family 31 C-terminal" evidence="6">
    <location>
        <begin position="740"/>
        <end position="858"/>
    </location>
</feature>
<evidence type="ECO:0000256" key="3">
    <source>
        <dbReference type="SAM" id="MobiDB-lite"/>
    </source>
</evidence>
<organism evidence="7 8">
    <name type="scientific">Rhizoctonia solani</name>
    <dbReference type="NCBI Taxonomy" id="456999"/>
    <lineage>
        <taxon>Eukaryota</taxon>
        <taxon>Fungi</taxon>
        <taxon>Dikarya</taxon>
        <taxon>Basidiomycota</taxon>
        <taxon>Agaricomycotina</taxon>
        <taxon>Agaricomycetes</taxon>
        <taxon>Cantharellales</taxon>
        <taxon>Ceratobasidiaceae</taxon>
        <taxon>Rhizoctonia</taxon>
    </lineage>
</organism>
<dbReference type="PANTHER" id="PTHR22762:SF120">
    <property type="entry name" value="HETEROGLYCAN GLUCOSIDASE 1"/>
    <property type="match status" value="1"/>
</dbReference>
<dbReference type="Proteomes" id="UP000663853">
    <property type="component" value="Unassembled WGS sequence"/>
</dbReference>
<dbReference type="GO" id="GO:0004553">
    <property type="term" value="F:hydrolase activity, hydrolyzing O-glycosyl compounds"/>
    <property type="evidence" value="ECO:0007669"/>
    <property type="project" value="InterPro"/>
</dbReference>
<dbReference type="InterPro" id="IPR000322">
    <property type="entry name" value="Glyco_hydro_31_TIM"/>
</dbReference>
<dbReference type="PANTHER" id="PTHR22762">
    <property type="entry name" value="ALPHA-GLUCOSIDASE"/>
    <property type="match status" value="1"/>
</dbReference>
<dbReference type="InterPro" id="IPR011013">
    <property type="entry name" value="Gal_mutarotase_sf_dom"/>
</dbReference>
<evidence type="ECO:0000259" key="4">
    <source>
        <dbReference type="Pfam" id="PF01055"/>
    </source>
</evidence>
<dbReference type="Gene3D" id="2.60.40.1760">
    <property type="entry name" value="glycosyl hydrolase (family 31)"/>
    <property type="match status" value="1"/>
</dbReference>
<dbReference type="InterPro" id="IPR048395">
    <property type="entry name" value="Glyco_hydro_31_C"/>
</dbReference>
<feature type="domain" description="Glycoside hydrolase family 31 N-terminal" evidence="5">
    <location>
        <begin position="156"/>
        <end position="303"/>
    </location>
</feature>
<feature type="region of interest" description="Disordered" evidence="3">
    <location>
        <begin position="481"/>
        <end position="507"/>
    </location>
</feature>
<dbReference type="SUPFAM" id="SSF51445">
    <property type="entry name" value="(Trans)glycosidases"/>
    <property type="match status" value="1"/>
</dbReference>
<dbReference type="AlphaFoldDB" id="A0A8H3B629"/>
<evidence type="ECO:0000259" key="6">
    <source>
        <dbReference type="Pfam" id="PF21365"/>
    </source>
</evidence>
<dbReference type="InterPro" id="IPR013780">
    <property type="entry name" value="Glyco_hydro_b"/>
</dbReference>
<keyword evidence="2" id="KW-0326">Glycosidase</keyword>
<comment type="caution">
    <text evidence="7">The sequence shown here is derived from an EMBL/GenBank/DDBJ whole genome shotgun (WGS) entry which is preliminary data.</text>
</comment>
<dbReference type="Gene3D" id="2.60.40.1180">
    <property type="entry name" value="Golgi alpha-mannosidase II"/>
    <property type="match status" value="2"/>
</dbReference>
<evidence type="ECO:0000256" key="1">
    <source>
        <dbReference type="ARBA" id="ARBA00007806"/>
    </source>
</evidence>
<dbReference type="Pfam" id="PF13802">
    <property type="entry name" value="Gal_mutarotas_2"/>
    <property type="match status" value="1"/>
</dbReference>
<dbReference type="Pfam" id="PF21365">
    <property type="entry name" value="Glyco_hydro_31_3rd"/>
    <property type="match status" value="1"/>
</dbReference>
<dbReference type="GO" id="GO:0005975">
    <property type="term" value="P:carbohydrate metabolic process"/>
    <property type="evidence" value="ECO:0007669"/>
    <property type="project" value="InterPro"/>
</dbReference>
<sequence length="1055" mass="120257">MGYYDKQSDIYRYVKAVDFFGDLDNNRTPYERITSVDLEPSQFDTSKNVIHDACYRGLAFRDDKGKIFIIQFVRPTTFRTLFDPENTTLDDYNKGNSRNIVQDTFKGLVDTLDKFENTDWEVGYDTQTYPGFIVLESRFKKTPPITGGLDPDYALRIFVCKKPCQIVALRRITVYNTREEGLLQQAKVLSVDTTPTEKVVWQTKPQGILYSGKTALFEVEKPPTARYLGFGEQGGRQVLKSKQICDFFNFDNMTYSQVYNHGPTDSREPLYHSEPFWMEISQHPGYQLKLATFIDNLSQVCLDIGSKNNSTMRVATRFGAMRMYVVAADSIGKLITSYTSIVGRPQLKPRYVLGYHQACYGYDNEGWVRAVIKRYRDIGFPIDGMHIDVDFQRGYRTFTIDEQGAFQNPAALLGDLRSQGVKCSTNITPFINNVSDGIDYPTLREGLDNGYFIKDKRYTAEGGPSNANDDRYMVYRSSNRDEWVASDPNQEPKNKYTPPDTQPLSDTWNTGKPFRGGVYYGANLGNLILGTTARNSIPFRLLITSDEHKGSDTRSADEAEQPAIKVWALYSLNLHKATYHGWNHNASRAGKRNLIIGRGGFIGLHRYAGLWTGDNASTWDFLKVSCTQILALGLSGITISGGDVGGFEPDGDAKWANPELLMRWYLAYCLLPWFRNHYNRKMNKKEFQEPYRFIDVIGQVPSDQQWLYRATLPVCQYYIRLRYSLLQLLYDQMFDNLLTGLPIARSLVISNEDDGSLVTENEDFLDDTYTVGDDVLVAPVLGPQIVQGRPDNETRIVYLPRPDSWWQFNLRADGPDASMPLGGRFEGGTLLPYDARMSDNVSQIPYMNPMFIRYGAIIPQIEPRQYAEDWSKPNPIAIHVYPGRVGFNKSYDMYLDDGVSRESAPTADNLQKHFAENEAFNSDGKSKAIKTPLQPHEFGDPQAANVFWRLRILQNTTSGSGDRIHRDIDLETLDQNSKFDPTTQHGPVYRLFIWGPPDRKNEFRSANVKVFTLQDPSKPVEKQVTKNYDDGKNAWILELSIKEVGQVKHRAEVEY</sequence>
<dbReference type="Pfam" id="PF01055">
    <property type="entry name" value="Glyco_hydro_31_2nd"/>
    <property type="match status" value="1"/>
</dbReference>
<dbReference type="InterPro" id="IPR025887">
    <property type="entry name" value="Glyco_hydro_31_N_dom"/>
</dbReference>
<proteinExistence type="inferred from homology"/>
<name>A0A8H3B629_9AGAM</name>
<evidence type="ECO:0008006" key="9">
    <source>
        <dbReference type="Google" id="ProtNLM"/>
    </source>
</evidence>
<keyword evidence="2" id="KW-0378">Hydrolase</keyword>
<evidence type="ECO:0000256" key="2">
    <source>
        <dbReference type="RuleBase" id="RU361185"/>
    </source>
</evidence>
<accession>A0A8H3B629</accession>
<protein>
    <recommendedName>
        <fullName evidence="9">Alpha-glucosidase</fullName>
    </recommendedName>
</protein>
<comment type="similarity">
    <text evidence="1 2">Belongs to the glycosyl hydrolase 31 family.</text>
</comment>
<evidence type="ECO:0000313" key="7">
    <source>
        <dbReference type="EMBL" id="CAE6448249.1"/>
    </source>
</evidence>
<dbReference type="InterPro" id="IPR017853">
    <property type="entry name" value="GH"/>
</dbReference>
<dbReference type="EMBL" id="CAJMXA010000990">
    <property type="protein sequence ID" value="CAE6448249.1"/>
    <property type="molecule type" value="Genomic_DNA"/>
</dbReference>
<dbReference type="CDD" id="cd14752">
    <property type="entry name" value="GH31_N"/>
    <property type="match status" value="1"/>
</dbReference>